<feature type="signal peptide" evidence="1">
    <location>
        <begin position="1"/>
        <end position="19"/>
    </location>
</feature>
<dbReference type="KEGG" id="glz:GLAREA_05905"/>
<dbReference type="OMA" id="NCHPQGG"/>
<dbReference type="AlphaFoldDB" id="S3E384"/>
<organism evidence="2 3">
    <name type="scientific">Glarea lozoyensis (strain ATCC 20868 / MF5171)</name>
    <dbReference type="NCBI Taxonomy" id="1116229"/>
    <lineage>
        <taxon>Eukaryota</taxon>
        <taxon>Fungi</taxon>
        <taxon>Dikarya</taxon>
        <taxon>Ascomycota</taxon>
        <taxon>Pezizomycotina</taxon>
        <taxon>Leotiomycetes</taxon>
        <taxon>Helotiales</taxon>
        <taxon>Helotiaceae</taxon>
        <taxon>Glarea</taxon>
    </lineage>
</organism>
<sequence>MAVLAFLVCLVGIFQLATCAPKDAPLPYPVSDLVFSGELGGHQVAFNGTIQQVYAKTLAAHPDFNVHAQITANIASAAKVTKRNKSNHFCSQDIGNPWRPAKVDKIVDGIHYLQNKARCGVNPRSCARISCSWDSAIFLCNDRNDFIQPSCAYLASYASDIINFCHQDVNGIGIAVAGQEFDTENYNVLYTSGKLSGGLGSVEGDLV</sequence>
<protein>
    <submittedName>
        <fullName evidence="2">Uncharacterized protein</fullName>
    </submittedName>
</protein>
<gene>
    <name evidence="2" type="ORF">GLAREA_05905</name>
</gene>
<evidence type="ECO:0000256" key="1">
    <source>
        <dbReference type="SAM" id="SignalP"/>
    </source>
</evidence>
<dbReference type="PANTHER" id="PTHR35605">
    <property type="entry name" value="ECP2 EFFECTOR PROTEIN DOMAIN-CONTAINING PROTEIN-RELATED"/>
    <property type="match status" value="1"/>
</dbReference>
<dbReference type="EMBL" id="KE145358">
    <property type="protein sequence ID" value="EPE32893.1"/>
    <property type="molecule type" value="Genomic_DNA"/>
</dbReference>
<dbReference type="GeneID" id="19464959"/>
<keyword evidence="3" id="KW-1185">Reference proteome</keyword>
<dbReference type="Proteomes" id="UP000016922">
    <property type="component" value="Unassembled WGS sequence"/>
</dbReference>
<reference evidence="2 3" key="1">
    <citation type="journal article" date="2013" name="BMC Genomics">
        <title>Genomics-driven discovery of the pneumocandin biosynthetic gene cluster in the fungus Glarea lozoyensis.</title>
        <authorList>
            <person name="Chen L."/>
            <person name="Yue Q."/>
            <person name="Zhang X."/>
            <person name="Xiang M."/>
            <person name="Wang C."/>
            <person name="Li S."/>
            <person name="Che Y."/>
            <person name="Ortiz-Lopez F.J."/>
            <person name="Bills G.F."/>
            <person name="Liu X."/>
            <person name="An Z."/>
        </authorList>
    </citation>
    <scope>NUCLEOTIDE SEQUENCE [LARGE SCALE GENOMIC DNA]</scope>
    <source>
        <strain evidence="3">ATCC 20868 / MF5171</strain>
    </source>
</reference>
<dbReference type="HOGENOM" id="CLU_089018_2_2_1"/>
<proteinExistence type="predicted"/>
<dbReference type="eggNOG" id="ENOG502SUB1">
    <property type="taxonomic scope" value="Eukaryota"/>
</dbReference>
<dbReference type="STRING" id="1116229.S3E384"/>
<feature type="chain" id="PRO_5004508466" evidence="1">
    <location>
        <begin position="20"/>
        <end position="207"/>
    </location>
</feature>
<accession>S3E384</accession>
<keyword evidence="1" id="KW-0732">Signal</keyword>
<dbReference type="OrthoDB" id="3552888at2759"/>
<name>S3E384_GLAL2</name>
<evidence type="ECO:0000313" key="3">
    <source>
        <dbReference type="Proteomes" id="UP000016922"/>
    </source>
</evidence>
<dbReference type="RefSeq" id="XP_008079510.1">
    <property type="nucleotide sequence ID" value="XM_008081319.1"/>
</dbReference>
<evidence type="ECO:0000313" key="2">
    <source>
        <dbReference type="EMBL" id="EPE32893.1"/>
    </source>
</evidence>
<dbReference type="PANTHER" id="PTHR35605:SF1">
    <property type="entry name" value="ECP2 EFFECTOR PROTEIN DOMAIN-CONTAINING PROTEIN-RELATED"/>
    <property type="match status" value="1"/>
</dbReference>